<keyword evidence="2" id="KW-1185">Reference proteome</keyword>
<accession>A0ABR8LUL6</accession>
<reference evidence="1 2" key="1">
    <citation type="submission" date="2020-09" db="EMBL/GenBank/DDBJ databases">
        <title>Bacillus nautilus sp. nov., Chryseoglobus crepusculi sp. nov, and Psychrobacter noctis sp. nov., isolated from deep-sea sponges from the equatorial Atlantic.</title>
        <authorList>
            <person name="Stennett H.L."/>
            <person name="Williams S.E."/>
        </authorList>
    </citation>
    <scope>NUCLEOTIDE SEQUENCE [LARGE SCALE GENOMIC DNA]</scope>
    <source>
        <strain evidence="1 2">28M-24</strain>
    </source>
</reference>
<dbReference type="EMBL" id="JACXXH010000004">
    <property type="protein sequence ID" value="MBD3863396.1"/>
    <property type="molecule type" value="Genomic_DNA"/>
</dbReference>
<organism evidence="1 2">
    <name type="scientific">Olleya marilimosa</name>
    <dbReference type="NCBI Taxonomy" id="272164"/>
    <lineage>
        <taxon>Bacteria</taxon>
        <taxon>Pseudomonadati</taxon>
        <taxon>Bacteroidota</taxon>
        <taxon>Flavobacteriia</taxon>
        <taxon>Flavobacteriales</taxon>
        <taxon>Flavobacteriaceae</taxon>
    </lineage>
</organism>
<gene>
    <name evidence="1" type="ORF">IEG06_08025</name>
</gene>
<comment type="caution">
    <text evidence="1">The sequence shown here is derived from an EMBL/GenBank/DDBJ whole genome shotgun (WGS) entry which is preliminary data.</text>
</comment>
<evidence type="ECO:0000313" key="2">
    <source>
        <dbReference type="Proteomes" id="UP000627521"/>
    </source>
</evidence>
<protein>
    <submittedName>
        <fullName evidence="1">Uncharacterized protein</fullName>
    </submittedName>
</protein>
<name>A0ABR8LUL6_9FLAO</name>
<dbReference type="Proteomes" id="UP000627521">
    <property type="component" value="Unassembled WGS sequence"/>
</dbReference>
<dbReference type="RefSeq" id="WP_191101278.1">
    <property type="nucleotide sequence ID" value="NZ_CAXBHU010000006.1"/>
</dbReference>
<proteinExistence type="predicted"/>
<evidence type="ECO:0000313" key="1">
    <source>
        <dbReference type="EMBL" id="MBD3863396.1"/>
    </source>
</evidence>
<sequence>MENNKTYKPDGLNIIEDIHKDLLSQYANENNALSIKKLSYLIAKIKLAIEVINYNPRLPLCQIEKEIIKMCKVDSSIQGVDVKIYFTTKFEKIDYSKLASLTVNV</sequence>